<name>A0A1H3M608_9PSEU</name>
<dbReference type="GO" id="GO:0005886">
    <property type="term" value="C:plasma membrane"/>
    <property type="evidence" value="ECO:0007669"/>
    <property type="project" value="TreeGrafter"/>
</dbReference>
<protein>
    <submittedName>
        <fullName evidence="8">Putative flippase GtrA (Transmembrane translocase of bactoprenol-linked glucose)</fullName>
    </submittedName>
</protein>
<keyword evidence="4 6" id="KW-1133">Transmembrane helix</keyword>
<dbReference type="Pfam" id="PF04138">
    <property type="entry name" value="GtrA_DPMS_TM"/>
    <property type="match status" value="1"/>
</dbReference>
<feature type="transmembrane region" description="Helical" evidence="6">
    <location>
        <begin position="46"/>
        <end position="68"/>
    </location>
</feature>
<evidence type="ECO:0000256" key="4">
    <source>
        <dbReference type="ARBA" id="ARBA00022989"/>
    </source>
</evidence>
<feature type="domain" description="GtrA/DPMS transmembrane" evidence="7">
    <location>
        <begin position="16"/>
        <end position="146"/>
    </location>
</feature>
<feature type="transmembrane region" description="Helical" evidence="6">
    <location>
        <begin position="14"/>
        <end position="34"/>
    </location>
</feature>
<feature type="transmembrane region" description="Helical" evidence="6">
    <location>
        <begin position="120"/>
        <end position="140"/>
    </location>
</feature>
<dbReference type="STRING" id="589385.SAMN05421504_106510"/>
<keyword evidence="9" id="KW-1185">Reference proteome</keyword>
<evidence type="ECO:0000313" key="9">
    <source>
        <dbReference type="Proteomes" id="UP000199515"/>
    </source>
</evidence>
<dbReference type="GO" id="GO:0000271">
    <property type="term" value="P:polysaccharide biosynthetic process"/>
    <property type="evidence" value="ECO:0007669"/>
    <property type="project" value="InterPro"/>
</dbReference>
<dbReference type="Proteomes" id="UP000199515">
    <property type="component" value="Unassembled WGS sequence"/>
</dbReference>
<evidence type="ECO:0000256" key="1">
    <source>
        <dbReference type="ARBA" id="ARBA00004141"/>
    </source>
</evidence>
<evidence type="ECO:0000256" key="5">
    <source>
        <dbReference type="ARBA" id="ARBA00023136"/>
    </source>
</evidence>
<comment type="similarity">
    <text evidence="2">Belongs to the GtrA family.</text>
</comment>
<dbReference type="PANTHER" id="PTHR38459">
    <property type="entry name" value="PROPHAGE BACTOPRENOL-LINKED GLUCOSE TRANSLOCASE HOMOLOG"/>
    <property type="match status" value="1"/>
</dbReference>
<comment type="subcellular location">
    <subcellularLocation>
        <location evidence="1">Membrane</location>
        <topology evidence="1">Multi-pass membrane protein</topology>
    </subcellularLocation>
</comment>
<evidence type="ECO:0000259" key="7">
    <source>
        <dbReference type="Pfam" id="PF04138"/>
    </source>
</evidence>
<dbReference type="InterPro" id="IPR007267">
    <property type="entry name" value="GtrA_DPMS_TM"/>
</dbReference>
<proteinExistence type="inferred from homology"/>
<organism evidence="8 9">
    <name type="scientific">Amycolatopsis xylanica</name>
    <dbReference type="NCBI Taxonomy" id="589385"/>
    <lineage>
        <taxon>Bacteria</taxon>
        <taxon>Bacillati</taxon>
        <taxon>Actinomycetota</taxon>
        <taxon>Actinomycetes</taxon>
        <taxon>Pseudonocardiales</taxon>
        <taxon>Pseudonocardiaceae</taxon>
        <taxon>Amycolatopsis</taxon>
    </lineage>
</organism>
<dbReference type="PANTHER" id="PTHR38459:SF1">
    <property type="entry name" value="PROPHAGE BACTOPRENOL-LINKED GLUCOSE TRANSLOCASE HOMOLOG"/>
    <property type="match status" value="1"/>
</dbReference>
<reference evidence="8 9" key="1">
    <citation type="submission" date="2016-10" db="EMBL/GenBank/DDBJ databases">
        <authorList>
            <person name="de Groot N.N."/>
        </authorList>
    </citation>
    <scope>NUCLEOTIDE SEQUENCE [LARGE SCALE GENOMIC DNA]</scope>
    <source>
        <strain evidence="8 9">CPCC 202699</strain>
    </source>
</reference>
<accession>A0A1H3M608</accession>
<dbReference type="RefSeq" id="WP_091294077.1">
    <property type="nucleotide sequence ID" value="NZ_FNON01000006.1"/>
</dbReference>
<keyword evidence="5 6" id="KW-0472">Membrane</keyword>
<gene>
    <name evidence="8" type="ORF">SAMN05421504_106510</name>
</gene>
<feature type="transmembrane region" description="Helical" evidence="6">
    <location>
        <begin position="80"/>
        <end position="100"/>
    </location>
</feature>
<dbReference type="EMBL" id="FNON01000006">
    <property type="protein sequence ID" value="SDY72157.1"/>
    <property type="molecule type" value="Genomic_DNA"/>
</dbReference>
<evidence type="ECO:0000256" key="2">
    <source>
        <dbReference type="ARBA" id="ARBA00009399"/>
    </source>
</evidence>
<sequence>MPSLRAQLTKHRELLRFAIVGGISFAITTVINYALKLTILTDKPTIALAIGVLVATIFSYVASREFAFDTRGGRENRHEAALFFIISAISLGLNALPLFLARNLFHIHTPNVTLVFQETSDFVCGMILGTLLGTVFRFWALRKWAFPEADARPRVVRGGNRPVPGLADEKAA</sequence>
<evidence type="ECO:0000256" key="3">
    <source>
        <dbReference type="ARBA" id="ARBA00022692"/>
    </source>
</evidence>
<dbReference type="InterPro" id="IPR051401">
    <property type="entry name" value="GtrA_CellWall_Glycosyl"/>
</dbReference>
<evidence type="ECO:0000313" key="8">
    <source>
        <dbReference type="EMBL" id="SDY72157.1"/>
    </source>
</evidence>
<dbReference type="OrthoDB" id="9807815at2"/>
<evidence type="ECO:0000256" key="6">
    <source>
        <dbReference type="SAM" id="Phobius"/>
    </source>
</evidence>
<dbReference type="AlphaFoldDB" id="A0A1H3M608"/>
<keyword evidence="3 6" id="KW-0812">Transmembrane</keyword>